<sequence length="172" mass="19896">MSFLGKLFGKKENPEPQPKLREGEIATPWGPFMYLGIKYNSFEYEGMVDWYDDADEQCDVSIETNAVGSDDMSEGFERFAQLMNNRAEMDYKVKMAALDKLADSEGMIMSESEHMLMSKTLFPEKMVIECISVMRDGCTHFTMWDTDIYDIYNITVIYTDKGTFEVEIDNLR</sequence>
<dbReference type="Proteomes" id="UP000006919">
    <property type="component" value="Chromosome"/>
</dbReference>
<proteinExistence type="predicted"/>
<dbReference type="EMBL" id="CP002403">
    <property type="protein sequence ID" value="ADU20763.1"/>
    <property type="molecule type" value="Genomic_DNA"/>
</dbReference>
<accession>E6UCW9</accession>
<protein>
    <recommendedName>
        <fullName evidence="1">DUF2262 domain-containing protein</fullName>
    </recommendedName>
</protein>
<organism evidence="2 3">
    <name type="scientific">Ruminococcus albus (strain ATCC 27210 / DSM 20455 / JCM 14654 / NCDO 2250 / 7)</name>
    <dbReference type="NCBI Taxonomy" id="697329"/>
    <lineage>
        <taxon>Bacteria</taxon>
        <taxon>Bacillati</taxon>
        <taxon>Bacillota</taxon>
        <taxon>Clostridia</taxon>
        <taxon>Eubacteriales</taxon>
        <taxon>Oscillospiraceae</taxon>
        <taxon>Ruminococcus</taxon>
    </lineage>
</organism>
<dbReference type="AlphaFoldDB" id="E6UCW9"/>
<reference evidence="2 3" key="1">
    <citation type="journal article" date="2011" name="J. Bacteriol.">
        <title>Complete genome of the cellulolytic ruminal bacterium Ruminococcus albus 7.</title>
        <authorList>
            <person name="Suen G."/>
            <person name="Stevenson D.M."/>
            <person name="Bruce D.C."/>
            <person name="Chertkov O."/>
            <person name="Copeland A."/>
            <person name="Cheng J.F."/>
            <person name="Detter C."/>
            <person name="Detter J.C."/>
            <person name="Goodwin L.A."/>
            <person name="Han C.S."/>
            <person name="Hauser L.J."/>
            <person name="Ivanova N.N."/>
            <person name="Kyrpides N.C."/>
            <person name="Land M.L."/>
            <person name="Lapidus A."/>
            <person name="Lucas S."/>
            <person name="Ovchinnikova G."/>
            <person name="Pitluck S."/>
            <person name="Tapia R."/>
            <person name="Woyke T."/>
            <person name="Boyum J."/>
            <person name="Mead D."/>
            <person name="Weimer P.J."/>
        </authorList>
    </citation>
    <scope>NUCLEOTIDE SEQUENCE [LARGE SCALE GENOMIC DNA]</scope>
    <source>
        <strain evidence="3">ATCC 27210 / DSM 20455 / JCM 14654 / NCDO 2250 / 7</strain>
    </source>
</reference>
<evidence type="ECO:0000313" key="2">
    <source>
        <dbReference type="EMBL" id="ADU20763.1"/>
    </source>
</evidence>
<evidence type="ECO:0000259" key="1">
    <source>
        <dbReference type="Pfam" id="PF10020"/>
    </source>
</evidence>
<dbReference type="Pfam" id="PF10020">
    <property type="entry name" value="DUF2262"/>
    <property type="match status" value="1"/>
</dbReference>
<dbReference type="InterPro" id="IPR019260">
    <property type="entry name" value="DUF2262"/>
</dbReference>
<evidence type="ECO:0000313" key="3">
    <source>
        <dbReference type="Proteomes" id="UP000006919"/>
    </source>
</evidence>
<dbReference type="STRING" id="697329.Rumal_0206"/>
<dbReference type="HOGENOM" id="CLU_1554139_0_0_9"/>
<dbReference type="KEGG" id="ral:Rumal_0206"/>
<feature type="domain" description="DUF2262" evidence="1">
    <location>
        <begin position="42"/>
        <end position="164"/>
    </location>
</feature>
<name>E6UCW9_RUMA7</name>
<dbReference type="OrthoDB" id="1820718at2"/>
<dbReference type="RefSeq" id="WP_013496955.1">
    <property type="nucleotide sequence ID" value="NC_014833.1"/>
</dbReference>
<gene>
    <name evidence="2" type="ordered locus">Rumal_0206</name>
</gene>